<evidence type="ECO:0000313" key="9">
    <source>
        <dbReference type="Proteomes" id="UP000019384"/>
    </source>
</evidence>
<evidence type="ECO:0000256" key="6">
    <source>
        <dbReference type="ARBA" id="ARBA00033752"/>
    </source>
</evidence>
<keyword evidence="3" id="KW-0689">Ribosomal protein</keyword>
<name>W6MJQ5_9ASCO</name>
<comment type="subcellular location">
    <subcellularLocation>
        <location evidence="1">Mitochondrion</location>
    </subcellularLocation>
</comment>
<dbReference type="STRING" id="1382522.W6MJQ5"/>
<dbReference type="AlphaFoldDB" id="W6MJQ5"/>
<dbReference type="InterPro" id="IPR013870">
    <property type="entry name" value="Ribosomal_mL54"/>
</dbReference>
<protein>
    <recommendedName>
        <fullName evidence="7">Large ribosomal subunit protein mL54</fullName>
    </recommendedName>
</protein>
<dbReference type="GO" id="GO:0005762">
    <property type="term" value="C:mitochondrial large ribosomal subunit"/>
    <property type="evidence" value="ECO:0007669"/>
    <property type="project" value="EnsemblFungi"/>
</dbReference>
<keyword evidence="2" id="KW-0809">Transit peptide</keyword>
<evidence type="ECO:0000256" key="1">
    <source>
        <dbReference type="ARBA" id="ARBA00004173"/>
    </source>
</evidence>
<dbReference type="OrthoDB" id="10252718at2759"/>
<reference evidence="8" key="1">
    <citation type="submission" date="2013-12" db="EMBL/GenBank/DDBJ databases">
        <authorList>
            <person name="Genoscope - CEA"/>
        </authorList>
    </citation>
    <scope>NUCLEOTIDE SEQUENCE</scope>
    <source>
        <strain evidence="8">CBS 1993</strain>
    </source>
</reference>
<accession>W6MJQ5</accession>
<evidence type="ECO:0000313" key="8">
    <source>
        <dbReference type="EMBL" id="CDK26218.1"/>
    </source>
</evidence>
<keyword evidence="9" id="KW-1185">Reference proteome</keyword>
<dbReference type="PANTHER" id="PTHR28595:SF1">
    <property type="entry name" value="LARGE RIBOSOMAL SUBUNIT PROTEIN ML54"/>
    <property type="match status" value="1"/>
</dbReference>
<dbReference type="Proteomes" id="UP000019384">
    <property type="component" value="Unassembled WGS sequence"/>
</dbReference>
<organism evidence="8 9">
    <name type="scientific">Kuraishia capsulata CBS 1993</name>
    <dbReference type="NCBI Taxonomy" id="1382522"/>
    <lineage>
        <taxon>Eukaryota</taxon>
        <taxon>Fungi</taxon>
        <taxon>Dikarya</taxon>
        <taxon>Ascomycota</taxon>
        <taxon>Saccharomycotina</taxon>
        <taxon>Pichiomycetes</taxon>
        <taxon>Pichiales</taxon>
        <taxon>Pichiaceae</taxon>
        <taxon>Kuraishia</taxon>
    </lineage>
</organism>
<evidence type="ECO:0000256" key="2">
    <source>
        <dbReference type="ARBA" id="ARBA00022946"/>
    </source>
</evidence>
<evidence type="ECO:0000256" key="3">
    <source>
        <dbReference type="ARBA" id="ARBA00022980"/>
    </source>
</evidence>
<reference evidence="8" key="2">
    <citation type="submission" date="2014-02" db="EMBL/GenBank/DDBJ databases">
        <title>Complete DNA sequence of /Kuraishia capsulata/ illustrates novel genomic features among budding yeasts (/Saccharomycotina/).</title>
        <authorList>
            <person name="Morales L."/>
            <person name="Noel B."/>
            <person name="Porcel B."/>
            <person name="Marcet-Houben M."/>
            <person name="Hullo M-F."/>
            <person name="Sacerdot C."/>
            <person name="Tekaia F."/>
            <person name="Leh-Louis V."/>
            <person name="Despons L."/>
            <person name="Khanna V."/>
            <person name="Aury J-M."/>
            <person name="Barbe V."/>
            <person name="Couloux A."/>
            <person name="Labadie K."/>
            <person name="Pelletier E."/>
            <person name="Souciet J-L."/>
            <person name="Boekhout T."/>
            <person name="Gabaldon T."/>
            <person name="Wincker P."/>
            <person name="Dujon B."/>
        </authorList>
    </citation>
    <scope>NUCLEOTIDE SEQUENCE</scope>
    <source>
        <strain evidence="8">CBS 1993</strain>
    </source>
</reference>
<evidence type="ECO:0000256" key="7">
    <source>
        <dbReference type="ARBA" id="ARBA00035179"/>
    </source>
</evidence>
<gene>
    <name evidence="8" type="ORF">KUCA_T00002189001</name>
</gene>
<dbReference type="PANTHER" id="PTHR28595">
    <property type="entry name" value="39S RIBOSOMAL PROTEIN L54, MITOCHONDRIAL"/>
    <property type="match status" value="1"/>
</dbReference>
<keyword evidence="5" id="KW-0687">Ribonucleoprotein</keyword>
<dbReference type="GO" id="GO:0003735">
    <property type="term" value="F:structural constituent of ribosome"/>
    <property type="evidence" value="ECO:0007669"/>
    <property type="project" value="EnsemblFungi"/>
</dbReference>
<dbReference type="GeneID" id="34519613"/>
<dbReference type="Pfam" id="PF08561">
    <property type="entry name" value="Ribosomal_L37"/>
    <property type="match status" value="1"/>
</dbReference>
<dbReference type="RefSeq" id="XP_022458225.1">
    <property type="nucleotide sequence ID" value="XM_022604444.1"/>
</dbReference>
<keyword evidence="4" id="KW-0496">Mitochondrion</keyword>
<evidence type="ECO:0000256" key="5">
    <source>
        <dbReference type="ARBA" id="ARBA00023274"/>
    </source>
</evidence>
<comment type="similarity">
    <text evidence="6">Belongs to the mitochondrion-specific ribosomal protein mL54 family.</text>
</comment>
<dbReference type="EMBL" id="HG793126">
    <property type="protein sequence ID" value="CDK26218.1"/>
    <property type="molecule type" value="Genomic_DNA"/>
</dbReference>
<sequence>MTFYWNNRIRSTVSIMLKGFRSIQIRTFGSTALKMDVKSSCPVGTPLNLWVMNTPQEPLAMEDSEYPEWLWKLQDAQHLQQQKAQDPFRDARSKIRKDNIKRIKMNNFMRKM</sequence>
<evidence type="ECO:0000256" key="4">
    <source>
        <dbReference type="ARBA" id="ARBA00023128"/>
    </source>
</evidence>
<proteinExistence type="inferred from homology"/>
<dbReference type="HOGENOM" id="CLU_144297_2_0_1"/>